<gene>
    <name evidence="1" type="ORF">AOQ84DRAFT_275627</name>
</gene>
<dbReference type="Proteomes" id="UP000250140">
    <property type="component" value="Unassembled WGS sequence"/>
</dbReference>
<evidence type="ECO:0000313" key="2">
    <source>
        <dbReference type="Proteomes" id="UP000250140"/>
    </source>
</evidence>
<protein>
    <submittedName>
        <fullName evidence="1">Uncharacterized protein</fullName>
    </submittedName>
</protein>
<accession>A0A8E2JWU2</accession>
<proteinExistence type="predicted"/>
<organism evidence="1 2">
    <name type="scientific">Glonium stellatum</name>
    <dbReference type="NCBI Taxonomy" id="574774"/>
    <lineage>
        <taxon>Eukaryota</taxon>
        <taxon>Fungi</taxon>
        <taxon>Dikarya</taxon>
        <taxon>Ascomycota</taxon>
        <taxon>Pezizomycotina</taxon>
        <taxon>Dothideomycetes</taxon>
        <taxon>Pleosporomycetidae</taxon>
        <taxon>Gloniales</taxon>
        <taxon>Gloniaceae</taxon>
        <taxon>Glonium</taxon>
    </lineage>
</organism>
<feature type="non-terminal residue" evidence="1">
    <location>
        <position position="144"/>
    </location>
</feature>
<name>A0A8E2JWU2_9PEZI</name>
<dbReference type="EMBL" id="KV748862">
    <property type="protein sequence ID" value="OCL12554.1"/>
    <property type="molecule type" value="Genomic_DNA"/>
</dbReference>
<dbReference type="AlphaFoldDB" id="A0A8E2JWU2"/>
<sequence length="144" mass="15551">LDWSLVKLPVHDSSHYNAFCPNGEGYPPRYLTSFATNPRYHGVPVYMISGASGLRSGLLLGNYSYIGAKAGQAHCKVWTVTLDDPTGVIEGDCGSLIVDQQTSEVYGHVVGANPLDQAHVVPIKATTEQIRKSLRATEVTLPQP</sequence>
<keyword evidence="2" id="KW-1185">Reference proteome</keyword>
<evidence type="ECO:0000313" key="1">
    <source>
        <dbReference type="EMBL" id="OCL12554.1"/>
    </source>
</evidence>
<feature type="non-terminal residue" evidence="1">
    <location>
        <position position="1"/>
    </location>
</feature>
<dbReference type="OrthoDB" id="3795360at2759"/>
<reference evidence="1 2" key="1">
    <citation type="journal article" date="2016" name="Nat. Commun.">
        <title>Ectomycorrhizal ecology is imprinted in the genome of the dominant symbiotic fungus Cenococcum geophilum.</title>
        <authorList>
            <consortium name="DOE Joint Genome Institute"/>
            <person name="Peter M."/>
            <person name="Kohler A."/>
            <person name="Ohm R.A."/>
            <person name="Kuo A."/>
            <person name="Krutzmann J."/>
            <person name="Morin E."/>
            <person name="Arend M."/>
            <person name="Barry K.W."/>
            <person name="Binder M."/>
            <person name="Choi C."/>
            <person name="Clum A."/>
            <person name="Copeland A."/>
            <person name="Grisel N."/>
            <person name="Haridas S."/>
            <person name="Kipfer T."/>
            <person name="LaButti K."/>
            <person name="Lindquist E."/>
            <person name="Lipzen A."/>
            <person name="Maire R."/>
            <person name="Meier B."/>
            <person name="Mihaltcheva S."/>
            <person name="Molinier V."/>
            <person name="Murat C."/>
            <person name="Poggeler S."/>
            <person name="Quandt C.A."/>
            <person name="Sperisen C."/>
            <person name="Tritt A."/>
            <person name="Tisserant E."/>
            <person name="Crous P.W."/>
            <person name="Henrissat B."/>
            <person name="Nehls U."/>
            <person name="Egli S."/>
            <person name="Spatafora J.W."/>
            <person name="Grigoriev I.V."/>
            <person name="Martin F.M."/>
        </authorList>
    </citation>
    <scope>NUCLEOTIDE SEQUENCE [LARGE SCALE GENOMIC DNA]</scope>
    <source>
        <strain evidence="1 2">CBS 207.34</strain>
    </source>
</reference>